<comment type="subcellular location">
    <subcellularLocation>
        <location evidence="1">Cell inner membrane</location>
        <topology evidence="1">Peripheral membrane protein</topology>
    </subcellularLocation>
</comment>
<feature type="domain" description="ABC transporter" evidence="8">
    <location>
        <begin position="2"/>
        <end position="262"/>
    </location>
</feature>
<evidence type="ECO:0000259" key="8">
    <source>
        <dbReference type="PROSITE" id="PS50893"/>
    </source>
</evidence>
<gene>
    <name evidence="9" type="ORF">QO018_004623</name>
</gene>
<keyword evidence="7" id="KW-0472">Membrane</keyword>
<comment type="caution">
    <text evidence="9">The sequence shown here is derived from an EMBL/GenBank/DDBJ whole genome shotgun (WGS) entry which is preliminary data.</text>
</comment>
<evidence type="ECO:0000313" key="9">
    <source>
        <dbReference type="EMBL" id="MDQ0535739.1"/>
    </source>
</evidence>
<feature type="domain" description="ABC transporter" evidence="8">
    <location>
        <begin position="295"/>
        <end position="545"/>
    </location>
</feature>
<evidence type="ECO:0000256" key="1">
    <source>
        <dbReference type="ARBA" id="ARBA00004417"/>
    </source>
</evidence>
<keyword evidence="5" id="KW-0547">Nucleotide-binding</keyword>
<dbReference type="InterPro" id="IPR050388">
    <property type="entry name" value="ABC_Ni/Peptide_Import"/>
</dbReference>
<dbReference type="InterPro" id="IPR003593">
    <property type="entry name" value="AAA+_ATPase"/>
</dbReference>
<dbReference type="Pfam" id="PF08352">
    <property type="entry name" value="oligo_HPY"/>
    <property type="match status" value="2"/>
</dbReference>
<dbReference type="InterPro" id="IPR027417">
    <property type="entry name" value="P-loop_NTPase"/>
</dbReference>
<evidence type="ECO:0000256" key="2">
    <source>
        <dbReference type="ARBA" id="ARBA00005417"/>
    </source>
</evidence>
<dbReference type="Pfam" id="PF00005">
    <property type="entry name" value="ABC_tran"/>
    <property type="match status" value="2"/>
</dbReference>
<dbReference type="InterPro" id="IPR017871">
    <property type="entry name" value="ABC_transporter-like_CS"/>
</dbReference>
<dbReference type="Gene3D" id="3.40.50.300">
    <property type="entry name" value="P-loop containing nucleotide triphosphate hydrolases"/>
    <property type="match status" value="2"/>
</dbReference>
<evidence type="ECO:0000313" key="10">
    <source>
        <dbReference type="Proteomes" id="UP001244552"/>
    </source>
</evidence>
<sequence length="605" mass="64653">MLKVENLSIRFRRSTMPRPVVDGVGFGVRAGQSVALVGESGSGKTLTCRSILGILPRGAEVCGGSILFGDRDGNGGDGGPVDLLRLSRAGLRAIRGSRISMIFQEPMSALSPLHTIGDQTMEVLRLHGHCDRTVARTRCLAMFERVGFPDPVRAFRSYPFQLSGGLRQRAMIAMAMVARPRLLIADEPTTALDVTLQAQVLALIKELQGETGMAVLLVTHDLGVVANMADAVVVMRAGRVMESGCTADVLGRPLHGYTRKLIAAAPGIPAAFAAAPEAAAAAAEAAAAEEEDAILQFRGVSKTFERGSTRVRALDGVDLSIRRGETLAIVGESGSGKTTLARLAMLADRPDPGGTLLFRPQAGTPPLDLLAASGPELTAYRRLAQMVFQDPYASLSPRMSVGEIIAEPLAIHDVCDRAERRARVRALMAQVGLDPSWTSRYPHAFSGGQRQRIGIARALALDPRLLICDEPTSALDVSVQAQVLDLLEAIKERLGLSLMFISHNLAVVARLADRVAVMRAGRIVEEAPPAALFSAPLHPYTRALIAASPEPDVHRPIDVATVALGAGKPDLWPEPFRPDADGRPPSLVEWSPGHFVRRHAERRAA</sequence>
<keyword evidence="6 9" id="KW-0067">ATP-binding</keyword>
<dbReference type="SMART" id="SM00382">
    <property type="entry name" value="AAA"/>
    <property type="match status" value="2"/>
</dbReference>
<dbReference type="SUPFAM" id="SSF52540">
    <property type="entry name" value="P-loop containing nucleoside triphosphate hydrolases"/>
    <property type="match status" value="2"/>
</dbReference>
<evidence type="ECO:0000256" key="6">
    <source>
        <dbReference type="ARBA" id="ARBA00022840"/>
    </source>
</evidence>
<evidence type="ECO:0000256" key="3">
    <source>
        <dbReference type="ARBA" id="ARBA00022448"/>
    </source>
</evidence>
<reference evidence="9 10" key="1">
    <citation type="submission" date="2023-07" db="EMBL/GenBank/DDBJ databases">
        <title>Genomic Encyclopedia of Type Strains, Phase IV (KMG-IV): sequencing the most valuable type-strain genomes for metagenomic binning, comparative biology and taxonomic classification.</title>
        <authorList>
            <person name="Goeker M."/>
        </authorList>
    </citation>
    <scope>NUCLEOTIDE SEQUENCE [LARGE SCALE GENOMIC DNA]</scope>
    <source>
        <strain evidence="9 10">DSM 19922</strain>
    </source>
</reference>
<dbReference type="PROSITE" id="PS00211">
    <property type="entry name" value="ABC_TRANSPORTER_1"/>
    <property type="match status" value="1"/>
</dbReference>
<evidence type="ECO:0000256" key="7">
    <source>
        <dbReference type="ARBA" id="ARBA00023136"/>
    </source>
</evidence>
<keyword evidence="3" id="KW-0813">Transport</keyword>
<name>A0ABU0MR92_9PROT</name>
<dbReference type="RefSeq" id="WP_209987609.1">
    <property type="nucleotide sequence ID" value="NZ_JAGINO010000022.1"/>
</dbReference>
<keyword evidence="4" id="KW-1003">Cell membrane</keyword>
<dbReference type="EMBL" id="JAUSVU010000020">
    <property type="protein sequence ID" value="MDQ0535739.1"/>
    <property type="molecule type" value="Genomic_DNA"/>
</dbReference>
<dbReference type="InterPro" id="IPR003439">
    <property type="entry name" value="ABC_transporter-like_ATP-bd"/>
</dbReference>
<dbReference type="PANTHER" id="PTHR43297:SF2">
    <property type="entry name" value="DIPEPTIDE TRANSPORT ATP-BINDING PROTEIN DPPD"/>
    <property type="match status" value="1"/>
</dbReference>
<dbReference type="GO" id="GO:0005524">
    <property type="term" value="F:ATP binding"/>
    <property type="evidence" value="ECO:0007669"/>
    <property type="project" value="UniProtKB-KW"/>
</dbReference>
<dbReference type="InterPro" id="IPR013563">
    <property type="entry name" value="Oligopep_ABC_C"/>
</dbReference>
<accession>A0ABU0MR92</accession>
<protein>
    <submittedName>
        <fullName evidence="9">Peptide/nickel transport system ATP-binding protein</fullName>
    </submittedName>
</protein>
<dbReference type="PANTHER" id="PTHR43297">
    <property type="entry name" value="OLIGOPEPTIDE TRANSPORT ATP-BINDING PROTEIN APPD"/>
    <property type="match status" value="1"/>
</dbReference>
<keyword evidence="10" id="KW-1185">Reference proteome</keyword>
<proteinExistence type="inferred from homology"/>
<dbReference type="NCBIfam" id="NF008453">
    <property type="entry name" value="PRK11308.1"/>
    <property type="match status" value="2"/>
</dbReference>
<evidence type="ECO:0000256" key="4">
    <source>
        <dbReference type="ARBA" id="ARBA00022475"/>
    </source>
</evidence>
<dbReference type="CDD" id="cd03257">
    <property type="entry name" value="ABC_NikE_OppD_transporters"/>
    <property type="match status" value="2"/>
</dbReference>
<comment type="similarity">
    <text evidence="2">Belongs to the ABC transporter superfamily.</text>
</comment>
<dbReference type="PROSITE" id="PS50893">
    <property type="entry name" value="ABC_TRANSPORTER_2"/>
    <property type="match status" value="2"/>
</dbReference>
<dbReference type="Proteomes" id="UP001244552">
    <property type="component" value="Unassembled WGS sequence"/>
</dbReference>
<evidence type="ECO:0000256" key="5">
    <source>
        <dbReference type="ARBA" id="ARBA00022741"/>
    </source>
</evidence>
<organism evidence="9 10">
    <name type="scientific">Azospirillum picis</name>
    <dbReference type="NCBI Taxonomy" id="488438"/>
    <lineage>
        <taxon>Bacteria</taxon>
        <taxon>Pseudomonadati</taxon>
        <taxon>Pseudomonadota</taxon>
        <taxon>Alphaproteobacteria</taxon>
        <taxon>Rhodospirillales</taxon>
        <taxon>Azospirillaceae</taxon>
        <taxon>Azospirillum</taxon>
    </lineage>
</organism>